<gene>
    <name evidence="10" type="ORF">ACFQ00_18120</name>
</gene>
<dbReference type="PROSITE" id="PS00867">
    <property type="entry name" value="CPSASE_2"/>
    <property type="match status" value="1"/>
</dbReference>
<dbReference type="SUPFAM" id="SSF52440">
    <property type="entry name" value="PreATP-grasp domain"/>
    <property type="match status" value="1"/>
</dbReference>
<protein>
    <submittedName>
        <fullName evidence="10">Acetyl/propionyl/methylcrotonyl-CoA carboxylase subunit alpha</fullName>
    </submittedName>
</protein>
<dbReference type="SUPFAM" id="SSF51230">
    <property type="entry name" value="Single hybrid motif"/>
    <property type="match status" value="1"/>
</dbReference>
<evidence type="ECO:0000259" key="7">
    <source>
        <dbReference type="PROSITE" id="PS50968"/>
    </source>
</evidence>
<dbReference type="InterPro" id="IPR005479">
    <property type="entry name" value="CPAse_ATP-bd"/>
</dbReference>
<dbReference type="PROSITE" id="PS50975">
    <property type="entry name" value="ATP_GRASP"/>
    <property type="match status" value="1"/>
</dbReference>
<dbReference type="SMART" id="SM00878">
    <property type="entry name" value="Biotin_carb_C"/>
    <property type="match status" value="1"/>
</dbReference>
<evidence type="ECO:0000256" key="2">
    <source>
        <dbReference type="ARBA" id="ARBA00022598"/>
    </source>
</evidence>
<dbReference type="InterPro" id="IPR005481">
    <property type="entry name" value="BC-like_N"/>
</dbReference>
<evidence type="ECO:0000256" key="1">
    <source>
        <dbReference type="ARBA" id="ARBA00001953"/>
    </source>
</evidence>
<sequence>MPEFSKILVANRGEIACRVIRGARGRGYRTVAVYSAADSDALHVEEADEAILIGPAPAAQSYLDIERILEAARCTGADAIHPGYGFLSERAAFAEACARAGIVFIGPDPEAIRVMGDKAESKRRMIAAGVPCIPGYQGEDQSDATFIAEAGRIGYPVMVKASAGGGGRGMRIVTASEGLADALRAARAEAGTAFGDDRLLLERAVIEPRHVEIQVFGDRHGNIVHLGERDCSIQRRHQKVVEEAPSPAVDPALRARMGAAAVQAAASIGYVGAGTVEFLLAADGAFYFLEMNTRLQVEHPVTELVTGLDLVGLQLDVAAGKPLPFGQHDVALRGHAIEVRLCAEDPASAFLPQTGPVHLWSPAEGEGVRIDHGIRAGTDVSPHYDSMIAKIIAWGADREEARRRLKRAVEDTAILGVPTNKAFLAEILGSGEFAAGEATTGFVARHYPSGSADAATPPEWVPVLAAALHSVRGGAGWRSNGWMAATVALSGAHGAGRFSVRRDGEALLVSGEAGETRLEIIAQDEDSVRFDIAGHRRLARYAFEGATLWIAAAGGTWAFADTTHTVRRAADEGAGGSVRAPMNGVVTMIDAVEGERVKRGQRIAVLEAMKMEHQILAPMDGVVETISAHVGKQVATRDILAIVRDGAVA</sequence>
<dbReference type="PROSITE" id="PS50979">
    <property type="entry name" value="BC"/>
    <property type="match status" value="1"/>
</dbReference>
<dbReference type="SUPFAM" id="SSF56059">
    <property type="entry name" value="Glutathione synthetase ATP-binding domain-like"/>
    <property type="match status" value="1"/>
</dbReference>
<evidence type="ECO:0000259" key="9">
    <source>
        <dbReference type="PROSITE" id="PS50979"/>
    </source>
</evidence>
<comment type="caution">
    <text evidence="10">The sequence shown here is derived from an EMBL/GenBank/DDBJ whole genome shotgun (WGS) entry which is preliminary data.</text>
</comment>
<dbReference type="RefSeq" id="WP_381494236.1">
    <property type="nucleotide sequence ID" value="NZ_JBHTIK010000015.1"/>
</dbReference>
<keyword evidence="11" id="KW-1185">Reference proteome</keyword>
<dbReference type="Pfam" id="PF00364">
    <property type="entry name" value="Biotin_lipoyl"/>
    <property type="match status" value="1"/>
</dbReference>
<dbReference type="Pfam" id="PF02786">
    <property type="entry name" value="CPSase_L_D2"/>
    <property type="match status" value="1"/>
</dbReference>
<name>A0ABW3C8M0_SPHXN</name>
<evidence type="ECO:0000256" key="6">
    <source>
        <dbReference type="PROSITE-ProRule" id="PRU00409"/>
    </source>
</evidence>
<proteinExistence type="predicted"/>
<dbReference type="InterPro" id="IPR016185">
    <property type="entry name" value="PreATP-grasp_dom_sf"/>
</dbReference>
<evidence type="ECO:0000313" key="10">
    <source>
        <dbReference type="EMBL" id="MFD0850257.1"/>
    </source>
</evidence>
<feature type="domain" description="Biotin carboxylation" evidence="9">
    <location>
        <begin position="3"/>
        <end position="448"/>
    </location>
</feature>
<keyword evidence="2" id="KW-0436">Ligase</keyword>
<dbReference type="InterPro" id="IPR011764">
    <property type="entry name" value="Biotin_carboxylation_dom"/>
</dbReference>
<dbReference type="Pfam" id="PF00289">
    <property type="entry name" value="Biotin_carb_N"/>
    <property type="match status" value="1"/>
</dbReference>
<evidence type="ECO:0000256" key="5">
    <source>
        <dbReference type="ARBA" id="ARBA00023267"/>
    </source>
</evidence>
<evidence type="ECO:0000256" key="3">
    <source>
        <dbReference type="ARBA" id="ARBA00022741"/>
    </source>
</evidence>
<dbReference type="InterPro" id="IPR050856">
    <property type="entry name" value="Biotin_carboxylase_complex"/>
</dbReference>
<dbReference type="Gene3D" id="3.30.470.20">
    <property type="entry name" value="ATP-grasp fold, B domain"/>
    <property type="match status" value="1"/>
</dbReference>
<dbReference type="InterPro" id="IPR011761">
    <property type="entry name" value="ATP-grasp"/>
</dbReference>
<comment type="cofactor">
    <cofactor evidence="1">
        <name>biotin</name>
        <dbReference type="ChEBI" id="CHEBI:57586"/>
    </cofactor>
</comment>
<organism evidence="10 11">
    <name type="scientific">Sphingosinicella xenopeptidilytica</name>
    <dbReference type="NCBI Taxonomy" id="364098"/>
    <lineage>
        <taxon>Bacteria</taxon>
        <taxon>Pseudomonadati</taxon>
        <taxon>Pseudomonadota</taxon>
        <taxon>Alphaproteobacteria</taxon>
        <taxon>Sphingomonadales</taxon>
        <taxon>Sphingosinicellaceae</taxon>
        <taxon>Sphingosinicella</taxon>
    </lineage>
</organism>
<dbReference type="Proteomes" id="UP001597124">
    <property type="component" value="Unassembled WGS sequence"/>
</dbReference>
<dbReference type="NCBIfam" id="NF006367">
    <property type="entry name" value="PRK08591.1"/>
    <property type="match status" value="1"/>
</dbReference>
<dbReference type="CDD" id="cd06850">
    <property type="entry name" value="biotinyl_domain"/>
    <property type="match status" value="1"/>
</dbReference>
<dbReference type="PANTHER" id="PTHR18866">
    <property type="entry name" value="CARBOXYLASE:PYRUVATE/ACETYL-COA/PROPIONYL-COA CARBOXYLASE"/>
    <property type="match status" value="1"/>
</dbReference>
<dbReference type="InterPro" id="IPR001882">
    <property type="entry name" value="Biotin_BS"/>
</dbReference>
<reference evidence="11" key="1">
    <citation type="journal article" date="2019" name="Int. J. Syst. Evol. Microbiol.">
        <title>The Global Catalogue of Microorganisms (GCM) 10K type strain sequencing project: providing services to taxonomists for standard genome sequencing and annotation.</title>
        <authorList>
            <consortium name="The Broad Institute Genomics Platform"/>
            <consortium name="The Broad Institute Genome Sequencing Center for Infectious Disease"/>
            <person name="Wu L."/>
            <person name="Ma J."/>
        </authorList>
    </citation>
    <scope>NUCLEOTIDE SEQUENCE [LARGE SCALE GENOMIC DNA]</scope>
    <source>
        <strain evidence="11">CCUG 52537</strain>
    </source>
</reference>
<dbReference type="EMBL" id="JBHTIK010000015">
    <property type="protein sequence ID" value="MFD0850257.1"/>
    <property type="molecule type" value="Genomic_DNA"/>
</dbReference>
<keyword evidence="4 6" id="KW-0067">ATP-binding</keyword>
<keyword evidence="5" id="KW-0092">Biotin</keyword>
<dbReference type="PROSITE" id="PS50968">
    <property type="entry name" value="BIOTINYL_LIPOYL"/>
    <property type="match status" value="1"/>
</dbReference>
<dbReference type="PANTHER" id="PTHR18866:SF33">
    <property type="entry name" value="METHYLCROTONOYL-COA CARBOXYLASE SUBUNIT ALPHA, MITOCHONDRIAL-RELATED"/>
    <property type="match status" value="1"/>
</dbReference>
<dbReference type="PROSITE" id="PS00866">
    <property type="entry name" value="CPSASE_1"/>
    <property type="match status" value="1"/>
</dbReference>
<dbReference type="InterPro" id="IPR000089">
    <property type="entry name" value="Biotin_lipoyl"/>
</dbReference>
<dbReference type="PROSITE" id="PS00188">
    <property type="entry name" value="BIOTIN"/>
    <property type="match status" value="1"/>
</dbReference>
<dbReference type="InterPro" id="IPR005482">
    <property type="entry name" value="Biotin_COase_C"/>
</dbReference>
<dbReference type="SUPFAM" id="SSF51246">
    <property type="entry name" value="Rudiment single hybrid motif"/>
    <property type="match status" value="1"/>
</dbReference>
<dbReference type="Gene3D" id="2.40.50.100">
    <property type="match status" value="1"/>
</dbReference>
<dbReference type="Pfam" id="PF02785">
    <property type="entry name" value="Biotin_carb_C"/>
    <property type="match status" value="1"/>
</dbReference>
<feature type="domain" description="ATP-grasp" evidence="8">
    <location>
        <begin position="122"/>
        <end position="319"/>
    </location>
</feature>
<evidence type="ECO:0000256" key="4">
    <source>
        <dbReference type="ARBA" id="ARBA00022840"/>
    </source>
</evidence>
<dbReference type="InterPro" id="IPR011053">
    <property type="entry name" value="Single_hybrid_motif"/>
</dbReference>
<evidence type="ECO:0000313" key="11">
    <source>
        <dbReference type="Proteomes" id="UP001597124"/>
    </source>
</evidence>
<dbReference type="InterPro" id="IPR011054">
    <property type="entry name" value="Rudment_hybrid_motif"/>
</dbReference>
<feature type="domain" description="Lipoyl-binding" evidence="7">
    <location>
        <begin position="569"/>
        <end position="644"/>
    </location>
</feature>
<evidence type="ECO:0000259" key="8">
    <source>
        <dbReference type="PROSITE" id="PS50975"/>
    </source>
</evidence>
<keyword evidence="3 6" id="KW-0547">Nucleotide-binding</keyword>
<accession>A0ABW3C8M0</accession>